<gene>
    <name evidence="7" type="ORF">EDI_062840</name>
</gene>
<name>B0EUI7_ENTDS</name>
<dbReference type="EMBL" id="DS550901">
    <property type="protein sequence ID" value="EDR21807.1"/>
    <property type="molecule type" value="Genomic_DNA"/>
</dbReference>
<evidence type="ECO:0000256" key="4">
    <source>
        <dbReference type="ARBA" id="ARBA00023235"/>
    </source>
</evidence>
<evidence type="ECO:0000256" key="2">
    <source>
        <dbReference type="ARBA" id="ARBA00022729"/>
    </source>
</evidence>
<evidence type="ECO:0000313" key="7">
    <source>
        <dbReference type="EMBL" id="EDR21807.1"/>
    </source>
</evidence>
<dbReference type="FunFam" id="2.40.100.10:FF:000019">
    <property type="entry name" value="Peptidyl-prolyl cis-trans isomerase"/>
    <property type="match status" value="1"/>
</dbReference>
<keyword evidence="8" id="KW-1185">Reference proteome</keyword>
<dbReference type="Gene3D" id="2.40.100.10">
    <property type="entry name" value="Cyclophilin-like"/>
    <property type="match status" value="1"/>
</dbReference>
<dbReference type="GO" id="GO:0016018">
    <property type="term" value="F:cyclosporin A binding"/>
    <property type="evidence" value="ECO:0007669"/>
    <property type="project" value="TreeGrafter"/>
</dbReference>
<dbReference type="EC" id="5.2.1.8" evidence="5"/>
<dbReference type="GeneID" id="5914322"/>
<dbReference type="GO" id="GO:0005737">
    <property type="term" value="C:cytoplasm"/>
    <property type="evidence" value="ECO:0007669"/>
    <property type="project" value="TreeGrafter"/>
</dbReference>
<evidence type="ECO:0000259" key="6">
    <source>
        <dbReference type="PROSITE" id="PS50072"/>
    </source>
</evidence>
<comment type="function">
    <text evidence="5">PPIases accelerate the folding of proteins. It catalyzes the cis-trans isomerization of proline imidic peptide bonds in oligopeptides.</text>
</comment>
<dbReference type="PIRSF" id="PIRSF001467">
    <property type="entry name" value="Peptidylpro_ismrse"/>
    <property type="match status" value="1"/>
</dbReference>
<organism evidence="8">
    <name type="scientific">Entamoeba dispar (strain ATCC PRA-260 / SAW760)</name>
    <dbReference type="NCBI Taxonomy" id="370354"/>
    <lineage>
        <taxon>Eukaryota</taxon>
        <taxon>Amoebozoa</taxon>
        <taxon>Evosea</taxon>
        <taxon>Archamoebae</taxon>
        <taxon>Mastigamoebida</taxon>
        <taxon>Entamoebidae</taxon>
        <taxon>Entamoeba</taxon>
    </lineage>
</organism>
<dbReference type="OMA" id="CSIINSG"/>
<dbReference type="InterPro" id="IPR002130">
    <property type="entry name" value="Cyclophilin-type_PPIase_dom"/>
</dbReference>
<reference evidence="8" key="1">
    <citation type="submission" date="2007-12" db="EMBL/GenBank/DDBJ databases">
        <title>Annotation of Entamoeba dispar SAW760.</title>
        <authorList>
            <person name="Lorenzi H."/>
            <person name="Inman J."/>
            <person name="Schobel S."/>
            <person name="Amedeo P."/>
            <person name="Caler E."/>
        </authorList>
    </citation>
    <scope>NUCLEOTIDE SEQUENCE [LARGE SCALE GENOMIC DNA]</scope>
    <source>
        <strain evidence="8">ATCC PRA-260 / SAW760</strain>
    </source>
</reference>
<dbReference type="Proteomes" id="UP000008076">
    <property type="component" value="Unassembled WGS sequence"/>
</dbReference>
<dbReference type="AlphaFoldDB" id="B0EUI7"/>
<evidence type="ECO:0000256" key="5">
    <source>
        <dbReference type="RuleBase" id="RU363019"/>
    </source>
</evidence>
<keyword evidence="2 5" id="KW-0732">Signal</keyword>
<dbReference type="KEGG" id="edi:EDI_062840"/>
<proteinExistence type="inferred from homology"/>
<keyword evidence="3 5" id="KW-0697">Rotamase</keyword>
<dbReference type="InterPro" id="IPR029000">
    <property type="entry name" value="Cyclophilin-like_dom_sf"/>
</dbReference>
<dbReference type="RefSeq" id="XP_001741725.1">
    <property type="nucleotide sequence ID" value="XM_001741673.1"/>
</dbReference>
<dbReference type="PROSITE" id="PS50072">
    <property type="entry name" value="CSA_PPIASE_2"/>
    <property type="match status" value="1"/>
</dbReference>
<dbReference type="Pfam" id="PF00160">
    <property type="entry name" value="Pro_isomerase"/>
    <property type="match status" value="1"/>
</dbReference>
<keyword evidence="4 5" id="KW-0413">Isomerase</keyword>
<evidence type="ECO:0000313" key="8">
    <source>
        <dbReference type="Proteomes" id="UP000008076"/>
    </source>
</evidence>
<feature type="chain" id="PRO_5006522092" description="Peptidyl-prolyl cis-trans isomerase" evidence="5">
    <location>
        <begin position="17"/>
        <end position="199"/>
    </location>
</feature>
<feature type="domain" description="PPIase cyclophilin-type" evidence="6">
    <location>
        <begin position="35"/>
        <end position="198"/>
    </location>
</feature>
<dbReference type="PANTHER" id="PTHR11071:SF561">
    <property type="entry name" value="PEPTIDYL-PROLYL CIS-TRANS ISOMERASE D-RELATED"/>
    <property type="match status" value="1"/>
</dbReference>
<dbReference type="InterPro" id="IPR020892">
    <property type="entry name" value="Cyclophilin-type_PPIase_CS"/>
</dbReference>
<feature type="signal peptide" evidence="5">
    <location>
        <begin position="1"/>
        <end position="16"/>
    </location>
</feature>
<dbReference type="OrthoDB" id="193499at2759"/>
<dbReference type="PRINTS" id="PR00153">
    <property type="entry name" value="CSAPPISMRASE"/>
</dbReference>
<dbReference type="VEuPathDB" id="AmoebaDB:EDI_062840"/>
<dbReference type="PANTHER" id="PTHR11071">
    <property type="entry name" value="PEPTIDYL-PROLYL CIS-TRANS ISOMERASE"/>
    <property type="match status" value="1"/>
</dbReference>
<dbReference type="SUPFAM" id="SSF50891">
    <property type="entry name" value="Cyclophilin-like"/>
    <property type="match status" value="1"/>
</dbReference>
<sequence length="199" mass="22176">MHFLFLLCVLTVFAENERGPQPPPKVQPKITNKVFLDIRIGYEKVGRIVIGLYGEIVPKTVENFRALCTGEKGIGKYGMPLHYKGSKFHRVIPGFIIQGGDIISANGLGGESIYGDMFDDENFVLNHTKKGLVSMANYGENTNNSQFFIEMIPTYWLDGRHVVFGEVIEGMDVCEKVMNQGNRSGETTKPVIIENSGEL</sequence>
<dbReference type="PROSITE" id="PS00170">
    <property type="entry name" value="CSA_PPIASE_1"/>
    <property type="match status" value="1"/>
</dbReference>
<comment type="catalytic activity">
    <reaction evidence="1 5">
        <text>[protein]-peptidylproline (omega=180) = [protein]-peptidylproline (omega=0)</text>
        <dbReference type="Rhea" id="RHEA:16237"/>
        <dbReference type="Rhea" id="RHEA-COMP:10747"/>
        <dbReference type="Rhea" id="RHEA-COMP:10748"/>
        <dbReference type="ChEBI" id="CHEBI:83833"/>
        <dbReference type="ChEBI" id="CHEBI:83834"/>
        <dbReference type="EC" id="5.2.1.8"/>
    </reaction>
</comment>
<dbReference type="GO" id="GO:0003755">
    <property type="term" value="F:peptidyl-prolyl cis-trans isomerase activity"/>
    <property type="evidence" value="ECO:0007669"/>
    <property type="project" value="UniProtKB-UniRule"/>
</dbReference>
<protein>
    <recommendedName>
        <fullName evidence="5">Peptidyl-prolyl cis-trans isomerase</fullName>
        <shortName evidence="5">PPIase</shortName>
        <ecNumber evidence="5">5.2.1.8</ecNumber>
    </recommendedName>
</protein>
<dbReference type="GO" id="GO:0006457">
    <property type="term" value="P:protein folding"/>
    <property type="evidence" value="ECO:0007669"/>
    <property type="project" value="InterPro"/>
</dbReference>
<comment type="similarity">
    <text evidence="5">Belongs to the cyclophilin-type PPIase family.</text>
</comment>
<dbReference type="InterPro" id="IPR024936">
    <property type="entry name" value="Cyclophilin-type_PPIase"/>
</dbReference>
<dbReference type="eggNOG" id="KOG0865">
    <property type="taxonomic scope" value="Eukaryota"/>
</dbReference>
<accession>B0EUI7</accession>
<evidence type="ECO:0000256" key="3">
    <source>
        <dbReference type="ARBA" id="ARBA00023110"/>
    </source>
</evidence>
<evidence type="ECO:0000256" key="1">
    <source>
        <dbReference type="ARBA" id="ARBA00000971"/>
    </source>
</evidence>